<dbReference type="GeneID" id="19325641"/>
<keyword evidence="2" id="KW-0378">Hydrolase</keyword>
<dbReference type="Proteomes" id="UP000014074">
    <property type="component" value="Unassembled WGS sequence"/>
</dbReference>
<dbReference type="InterPro" id="IPR012337">
    <property type="entry name" value="RNaseH-like_sf"/>
</dbReference>
<dbReference type="RefSeq" id="XP_007915858.1">
    <property type="nucleotide sequence ID" value="XM_007917667.1"/>
</dbReference>
<name>R8BJ42_PHAM7</name>
<keyword evidence="2" id="KW-0540">Nuclease</keyword>
<dbReference type="InterPro" id="IPR039197">
    <property type="entry name" value="Mrs1/Cce1"/>
</dbReference>
<evidence type="ECO:0000259" key="1">
    <source>
        <dbReference type="Pfam" id="PF09159"/>
    </source>
</evidence>
<sequence length="151" mass="17125">MLYAVFATLRSMKQWDGEIIPVEPRRVGPYLLTRAGMIQHADMLKKTKAENKKLKIDLLAGWLQREDEIEMANAQVRAMAEAYMHRLTKTSRNKKLADTPRGTELEGSTKLPKLDDLADSLLQGVAFLEWEGNKASMLKNGVEAFIDLHEI</sequence>
<keyword evidence="2" id="KW-0255">Endonuclease</keyword>
<proteinExistence type="predicted"/>
<dbReference type="Pfam" id="PF09159">
    <property type="entry name" value="Ydc2-catalyt"/>
    <property type="match status" value="1"/>
</dbReference>
<dbReference type="PANTHER" id="PTHR28072:SF1">
    <property type="entry name" value="CRUCIFORM CUTTING ENDONUCLEASE 1, MITOCHONDRIAL-RELATED"/>
    <property type="match status" value="1"/>
</dbReference>
<dbReference type="EMBL" id="KB933162">
    <property type="protein sequence ID" value="EON99326.1"/>
    <property type="molecule type" value="Genomic_DNA"/>
</dbReference>
<dbReference type="Gene3D" id="3.30.420.10">
    <property type="entry name" value="Ribonuclease H-like superfamily/Ribonuclease H"/>
    <property type="match status" value="1"/>
</dbReference>
<accession>R8BJ42</accession>
<organism evidence="2 3">
    <name type="scientific">Phaeoacremonium minimum (strain UCR-PA7)</name>
    <name type="common">Esca disease fungus</name>
    <name type="synonym">Togninia minima</name>
    <dbReference type="NCBI Taxonomy" id="1286976"/>
    <lineage>
        <taxon>Eukaryota</taxon>
        <taxon>Fungi</taxon>
        <taxon>Dikarya</taxon>
        <taxon>Ascomycota</taxon>
        <taxon>Pezizomycotina</taxon>
        <taxon>Sordariomycetes</taxon>
        <taxon>Sordariomycetidae</taxon>
        <taxon>Togniniales</taxon>
        <taxon>Togniniaceae</taxon>
        <taxon>Phaeoacremonium</taxon>
    </lineage>
</organism>
<dbReference type="KEGG" id="tmn:UCRPA7_5120"/>
<dbReference type="InterPro" id="IPR015242">
    <property type="entry name" value="Ydc2_cat"/>
</dbReference>
<dbReference type="OrthoDB" id="5552842at2759"/>
<gene>
    <name evidence="2" type="ORF">UCRPA7_5120</name>
</gene>
<feature type="domain" description="Mitochondrial resolvase Ydc2 catalytic" evidence="1">
    <location>
        <begin position="1"/>
        <end position="135"/>
    </location>
</feature>
<dbReference type="HOGENOM" id="CLU_1781925_0_0_1"/>
<dbReference type="GO" id="GO:0004520">
    <property type="term" value="F:DNA endonuclease activity"/>
    <property type="evidence" value="ECO:0007669"/>
    <property type="project" value="TreeGrafter"/>
</dbReference>
<dbReference type="GO" id="GO:0005739">
    <property type="term" value="C:mitochondrion"/>
    <property type="evidence" value="ECO:0007669"/>
    <property type="project" value="TreeGrafter"/>
</dbReference>
<dbReference type="InterPro" id="IPR036397">
    <property type="entry name" value="RNaseH_sf"/>
</dbReference>
<dbReference type="SUPFAM" id="SSF53098">
    <property type="entry name" value="Ribonuclease H-like"/>
    <property type="match status" value="1"/>
</dbReference>
<dbReference type="GO" id="GO:0000403">
    <property type="term" value="F:Y-form DNA binding"/>
    <property type="evidence" value="ECO:0007669"/>
    <property type="project" value="TreeGrafter"/>
</dbReference>
<reference evidence="3" key="1">
    <citation type="journal article" date="2013" name="Genome Announc.">
        <title>Draft genome sequence of the ascomycete Phaeoacremonium aleophilum strain UCR-PA7, a causal agent of the esca disease complex in grapevines.</title>
        <authorList>
            <person name="Blanco-Ulate B."/>
            <person name="Rolshausen P."/>
            <person name="Cantu D."/>
        </authorList>
    </citation>
    <scope>NUCLEOTIDE SEQUENCE [LARGE SCALE GENOMIC DNA]</scope>
    <source>
        <strain evidence="3">UCR-PA7</strain>
    </source>
</reference>
<dbReference type="AlphaFoldDB" id="R8BJ42"/>
<keyword evidence="3" id="KW-1185">Reference proteome</keyword>
<dbReference type="PANTHER" id="PTHR28072">
    <property type="entry name" value="CRUCIFORM CUTTING ENDONUCLEASE 1, MITOCHONDRIAL-RELATED"/>
    <property type="match status" value="1"/>
</dbReference>
<evidence type="ECO:0000313" key="3">
    <source>
        <dbReference type="Proteomes" id="UP000014074"/>
    </source>
</evidence>
<dbReference type="GO" id="GO:0000402">
    <property type="term" value="F:crossed form four-way junction DNA binding"/>
    <property type="evidence" value="ECO:0007669"/>
    <property type="project" value="TreeGrafter"/>
</dbReference>
<dbReference type="GO" id="GO:0070336">
    <property type="term" value="F:flap-structured DNA binding"/>
    <property type="evidence" value="ECO:0007669"/>
    <property type="project" value="TreeGrafter"/>
</dbReference>
<protein>
    <submittedName>
        <fullName evidence="2">Putative cruciform cutting endonuclease mitochondrial protein</fullName>
    </submittedName>
</protein>
<evidence type="ECO:0000313" key="2">
    <source>
        <dbReference type="EMBL" id="EON99326.1"/>
    </source>
</evidence>